<accession>A0A1R1MNE8</accession>
<evidence type="ECO:0000313" key="3">
    <source>
        <dbReference type="Proteomes" id="UP000187408"/>
    </source>
</evidence>
<organism evidence="2 3">
    <name type="scientific">Desulfurobacterium indicum</name>
    <dbReference type="NCBI Taxonomy" id="1914305"/>
    <lineage>
        <taxon>Bacteria</taxon>
        <taxon>Pseudomonadati</taxon>
        <taxon>Aquificota</taxon>
        <taxon>Aquificia</taxon>
        <taxon>Desulfurobacteriales</taxon>
        <taxon>Desulfurobacteriaceae</taxon>
        <taxon>Desulfurobacterium</taxon>
    </lineage>
</organism>
<reference evidence="2 3" key="1">
    <citation type="submission" date="2016-10" db="EMBL/GenBank/DDBJ databases">
        <title>Genome sequence of a sulfur-reducing bacterium Desulfurobacterium indicum K6013.</title>
        <authorList>
            <person name="Cao J."/>
            <person name="Shao Z."/>
            <person name="Alain K."/>
            <person name="Jebbar M."/>
        </authorList>
    </citation>
    <scope>NUCLEOTIDE SEQUENCE [LARGE SCALE GENOMIC DNA]</scope>
    <source>
        <strain evidence="2 3">K6013</strain>
    </source>
</reference>
<dbReference type="AlphaFoldDB" id="A0A1R1MNE8"/>
<name>A0A1R1MNE8_9BACT</name>
<dbReference type="Proteomes" id="UP000187408">
    <property type="component" value="Unassembled WGS sequence"/>
</dbReference>
<keyword evidence="3" id="KW-1185">Reference proteome</keyword>
<sequence length="141" mass="16288">MLMKRAFTLLEVLIALVIFSLVMIALLDSAGFYYRVSTRNDLLNAASKIARENLEFVRNIDYADITKAELDNGTNSCKEALATGKNIELVQLRNQNYMFGKYFDVVADPSLDIKQVTVYVCWNYNRKFHQLNYSTIIRKEE</sequence>
<keyword evidence="1" id="KW-0472">Membrane</keyword>
<evidence type="ECO:0000256" key="1">
    <source>
        <dbReference type="SAM" id="Phobius"/>
    </source>
</evidence>
<evidence type="ECO:0008006" key="4">
    <source>
        <dbReference type="Google" id="ProtNLM"/>
    </source>
</evidence>
<dbReference type="Pfam" id="PF07963">
    <property type="entry name" value="N_methyl"/>
    <property type="match status" value="1"/>
</dbReference>
<feature type="transmembrane region" description="Helical" evidence="1">
    <location>
        <begin position="12"/>
        <end position="34"/>
    </location>
</feature>
<comment type="caution">
    <text evidence="2">The sequence shown here is derived from an EMBL/GenBank/DDBJ whole genome shotgun (WGS) entry which is preliminary data.</text>
</comment>
<dbReference type="InterPro" id="IPR012902">
    <property type="entry name" value="N_methyl_site"/>
</dbReference>
<keyword evidence="1" id="KW-0812">Transmembrane</keyword>
<evidence type="ECO:0000313" key="2">
    <source>
        <dbReference type="EMBL" id="OMH41240.1"/>
    </source>
</evidence>
<dbReference type="NCBIfam" id="TIGR02532">
    <property type="entry name" value="IV_pilin_GFxxxE"/>
    <property type="match status" value="1"/>
</dbReference>
<protein>
    <recommendedName>
        <fullName evidence="4">Prepilin-type N-terminal cleavage/methylation domain-containing protein</fullName>
    </recommendedName>
</protein>
<dbReference type="EMBL" id="MOEN01000002">
    <property type="protein sequence ID" value="OMH41240.1"/>
    <property type="molecule type" value="Genomic_DNA"/>
</dbReference>
<proteinExistence type="predicted"/>
<dbReference type="STRING" id="1914305.BLW93_00800"/>
<keyword evidence="1" id="KW-1133">Transmembrane helix</keyword>
<gene>
    <name evidence="2" type="ORF">BLW93_00800</name>
</gene>